<feature type="chain" id="PRO_5045728562" description="DUF2271 domain-containing protein" evidence="1">
    <location>
        <begin position="22"/>
        <end position="172"/>
    </location>
</feature>
<proteinExistence type="predicted"/>
<evidence type="ECO:0000313" key="3">
    <source>
        <dbReference type="Proteomes" id="UP001549110"/>
    </source>
</evidence>
<accession>A0ABV2EL43</accession>
<keyword evidence="1" id="KW-0732">Signal</keyword>
<dbReference type="Pfam" id="PF10029">
    <property type="entry name" value="DUF2271"/>
    <property type="match status" value="1"/>
</dbReference>
<reference evidence="2 3" key="1">
    <citation type="submission" date="2024-06" db="EMBL/GenBank/DDBJ databases">
        <title>Genomic Encyclopedia of Type Strains, Phase IV (KMG-IV): sequencing the most valuable type-strain genomes for metagenomic binning, comparative biology and taxonomic classification.</title>
        <authorList>
            <person name="Goeker M."/>
        </authorList>
    </citation>
    <scope>NUCLEOTIDE SEQUENCE [LARGE SCALE GENOMIC DNA]</scope>
    <source>
        <strain evidence="2 3">DSM 17809</strain>
    </source>
</reference>
<sequence>MRRLPIYTAAASGLMAGPALAADLQVGLEIPRLTVAEYHRPYVAIWVETPDKTAVKTLAVWYDVKLKNQEGQKWLKDMRQWWRKAGRAMTLPADGVSAATRAPGKHQVVFKGGAAPLGNLPAGQYNLVVEAAREVGGVEVLRAPFQWPPKAAATSSAKGASELGALTVTVKP</sequence>
<dbReference type="EMBL" id="JBEPLU010000002">
    <property type="protein sequence ID" value="MET3527765.1"/>
    <property type="molecule type" value="Genomic_DNA"/>
</dbReference>
<dbReference type="PIRSF" id="PIRSF014995">
    <property type="entry name" value="UCP014995"/>
    <property type="match status" value="1"/>
</dbReference>
<keyword evidence="3" id="KW-1185">Reference proteome</keyword>
<protein>
    <recommendedName>
        <fullName evidence="4">DUF2271 domain-containing protein</fullName>
    </recommendedName>
</protein>
<organism evidence="2 3">
    <name type="scientific">Phenylobacterium koreense</name>
    <dbReference type="NCBI Taxonomy" id="266125"/>
    <lineage>
        <taxon>Bacteria</taxon>
        <taxon>Pseudomonadati</taxon>
        <taxon>Pseudomonadota</taxon>
        <taxon>Alphaproteobacteria</taxon>
        <taxon>Caulobacterales</taxon>
        <taxon>Caulobacteraceae</taxon>
        <taxon>Phenylobacterium</taxon>
    </lineage>
</organism>
<dbReference type="RefSeq" id="WP_331931332.1">
    <property type="nucleotide sequence ID" value="NZ_JBEPLU010000002.1"/>
</dbReference>
<gene>
    <name evidence="2" type="ORF">ABID41_002883</name>
</gene>
<feature type="signal peptide" evidence="1">
    <location>
        <begin position="1"/>
        <end position="21"/>
    </location>
</feature>
<name>A0ABV2EL43_9CAUL</name>
<evidence type="ECO:0008006" key="4">
    <source>
        <dbReference type="Google" id="ProtNLM"/>
    </source>
</evidence>
<evidence type="ECO:0000313" key="2">
    <source>
        <dbReference type="EMBL" id="MET3527765.1"/>
    </source>
</evidence>
<dbReference type="Proteomes" id="UP001549110">
    <property type="component" value="Unassembled WGS sequence"/>
</dbReference>
<dbReference type="InterPro" id="IPR014469">
    <property type="entry name" value="DUF2271"/>
</dbReference>
<evidence type="ECO:0000256" key="1">
    <source>
        <dbReference type="SAM" id="SignalP"/>
    </source>
</evidence>
<comment type="caution">
    <text evidence="2">The sequence shown here is derived from an EMBL/GenBank/DDBJ whole genome shotgun (WGS) entry which is preliminary data.</text>
</comment>